<evidence type="ECO:0000313" key="1">
    <source>
        <dbReference type="EMBL" id="KJE93680.1"/>
    </source>
</evidence>
<dbReference type="InterPro" id="IPR001611">
    <property type="entry name" value="Leu-rich_rpt"/>
</dbReference>
<sequence length="377" mass="41357">MGEALKVNATLTQVYLNGNQIGDAGVQCIAEALKVNTKLVSLDLRRNQIGDDGAKAVAEALKVNATLETLYLWENQIGDAGAQAIAESLKLNRTLTTPGLETNQIGDAGAQAIAEALQVNKTLSYVHLQFNQIGDIGAQAIAEALKVNKTLFFINLRYNCIGTVGAQAIDEARKVNSTIDVAIDDQISPLAVSLLPRLASAEDFQSVSCLLASGPELEDPSAFLPALPLELVERILDEAYYWEGVQHTKRELFHDDADRPLKVRVPQSIDGRSIRVRAIHVIRDWKKCPENSLDSFFDVLVRDAHGAVQYECAVNPTFVYSTTELVTILPASHPVLRQMRESWEVQVLSSDSAPQDVRFERLYIGYCERQSSGVSLP</sequence>
<reference evidence="2" key="1">
    <citation type="submission" date="2011-02" db="EMBL/GenBank/DDBJ databases">
        <title>The Genome Sequence of Capsaspora owczarzaki ATCC 30864.</title>
        <authorList>
            <person name="Russ C."/>
            <person name="Cuomo C."/>
            <person name="Burger G."/>
            <person name="Gray M.W."/>
            <person name="Holland P.W.H."/>
            <person name="King N."/>
            <person name="Lang F.B.F."/>
            <person name="Roger A.J."/>
            <person name="Ruiz-Trillo I."/>
            <person name="Young S.K."/>
            <person name="Zeng Q."/>
            <person name="Gargeya S."/>
            <person name="Alvarado L."/>
            <person name="Berlin A."/>
            <person name="Chapman S.B."/>
            <person name="Chen Z."/>
            <person name="Freedman E."/>
            <person name="Gellesch M."/>
            <person name="Goldberg J."/>
            <person name="Griggs A."/>
            <person name="Gujja S."/>
            <person name="Heilman E."/>
            <person name="Heiman D."/>
            <person name="Howarth C."/>
            <person name="Mehta T."/>
            <person name="Neiman D."/>
            <person name="Pearson M."/>
            <person name="Roberts A."/>
            <person name="Saif S."/>
            <person name="Shea T."/>
            <person name="Shenoy N."/>
            <person name="Sisk P."/>
            <person name="Stolte C."/>
            <person name="Sykes S."/>
            <person name="White J."/>
            <person name="Yandava C."/>
            <person name="Haas B."/>
            <person name="Nusbaum C."/>
            <person name="Birren B."/>
        </authorList>
    </citation>
    <scope>NUCLEOTIDE SEQUENCE</scope>
    <source>
        <strain evidence="2">ATCC 30864</strain>
    </source>
</reference>
<organism evidence="1 2">
    <name type="scientific">Capsaspora owczarzaki (strain ATCC 30864)</name>
    <dbReference type="NCBI Taxonomy" id="595528"/>
    <lineage>
        <taxon>Eukaryota</taxon>
        <taxon>Filasterea</taxon>
        <taxon>Capsaspora</taxon>
    </lineage>
</organism>
<dbReference type="EMBL" id="KE346365">
    <property type="protein sequence ID" value="KJE93680.1"/>
    <property type="molecule type" value="Genomic_DNA"/>
</dbReference>
<dbReference type="InParanoid" id="A0A0D2WQ40"/>
<dbReference type="SUPFAM" id="SSF52047">
    <property type="entry name" value="RNI-like"/>
    <property type="match status" value="1"/>
</dbReference>
<dbReference type="SMART" id="SM00368">
    <property type="entry name" value="LRR_RI"/>
    <property type="match status" value="6"/>
</dbReference>
<dbReference type="Gene3D" id="3.80.10.10">
    <property type="entry name" value="Ribonuclease Inhibitor"/>
    <property type="match status" value="2"/>
</dbReference>
<protein>
    <recommendedName>
        <fullName evidence="3">NOD3 protein</fullName>
    </recommendedName>
</protein>
<keyword evidence="2" id="KW-1185">Reference proteome</keyword>
<name>A0A0D2WQ40_CAPO3</name>
<evidence type="ECO:0008006" key="3">
    <source>
        <dbReference type="Google" id="ProtNLM"/>
    </source>
</evidence>
<evidence type="ECO:0000313" key="2">
    <source>
        <dbReference type="Proteomes" id="UP000008743"/>
    </source>
</evidence>
<dbReference type="PANTHER" id="PTHR24114">
    <property type="entry name" value="LEUCINE RICH REPEAT FAMILY PROTEIN"/>
    <property type="match status" value="1"/>
</dbReference>
<dbReference type="PhylomeDB" id="A0A0D2WQ40"/>
<dbReference type="AlphaFoldDB" id="A0A0D2WQ40"/>
<dbReference type="Pfam" id="PF13516">
    <property type="entry name" value="LRR_6"/>
    <property type="match status" value="6"/>
</dbReference>
<gene>
    <name evidence="1" type="ORF">CAOG_004435</name>
</gene>
<dbReference type="InterPro" id="IPR052394">
    <property type="entry name" value="LRR-containing"/>
</dbReference>
<dbReference type="OrthoDB" id="341587at2759"/>
<dbReference type="PANTHER" id="PTHR24114:SF2">
    <property type="entry name" value="F-BOX DOMAIN-CONTAINING PROTEIN-RELATED"/>
    <property type="match status" value="1"/>
</dbReference>
<accession>A0A0D2WQ40</accession>
<dbReference type="eggNOG" id="KOG4308">
    <property type="taxonomic scope" value="Eukaryota"/>
</dbReference>
<dbReference type="Proteomes" id="UP000008743">
    <property type="component" value="Unassembled WGS sequence"/>
</dbReference>
<proteinExistence type="predicted"/>
<dbReference type="InterPro" id="IPR032675">
    <property type="entry name" value="LRR_dom_sf"/>
</dbReference>